<dbReference type="GeneID" id="120266969"/>
<keyword evidence="2" id="KW-1133">Transmembrane helix</keyword>
<feature type="compositionally biased region" description="Basic residues" evidence="1">
    <location>
        <begin position="75"/>
        <end position="84"/>
    </location>
</feature>
<evidence type="ECO:0000313" key="4">
    <source>
        <dbReference type="RefSeq" id="XP_039130567.1"/>
    </source>
</evidence>
<keyword evidence="2" id="KW-0812">Transmembrane</keyword>
<proteinExistence type="predicted"/>
<keyword evidence="3" id="KW-1185">Reference proteome</keyword>
<evidence type="ECO:0000313" key="3">
    <source>
        <dbReference type="Proteomes" id="UP001515500"/>
    </source>
</evidence>
<feature type="transmembrane region" description="Helical" evidence="2">
    <location>
        <begin position="52"/>
        <end position="72"/>
    </location>
</feature>
<reference evidence="4" key="1">
    <citation type="submission" date="2025-08" db="UniProtKB">
        <authorList>
            <consortium name="RefSeq"/>
        </authorList>
    </citation>
    <scope>IDENTIFICATION</scope>
</reference>
<gene>
    <name evidence="4" type="primary">LOC120266969</name>
</gene>
<dbReference type="AlphaFoldDB" id="A0AB40BT16"/>
<organism evidence="3 4">
    <name type="scientific">Dioscorea cayennensis subsp. rotundata</name>
    <name type="common">White Guinea yam</name>
    <name type="synonym">Dioscorea rotundata</name>
    <dbReference type="NCBI Taxonomy" id="55577"/>
    <lineage>
        <taxon>Eukaryota</taxon>
        <taxon>Viridiplantae</taxon>
        <taxon>Streptophyta</taxon>
        <taxon>Embryophyta</taxon>
        <taxon>Tracheophyta</taxon>
        <taxon>Spermatophyta</taxon>
        <taxon>Magnoliopsida</taxon>
        <taxon>Liliopsida</taxon>
        <taxon>Dioscoreales</taxon>
        <taxon>Dioscoreaceae</taxon>
        <taxon>Dioscorea</taxon>
    </lineage>
</organism>
<evidence type="ECO:0000256" key="2">
    <source>
        <dbReference type="SAM" id="Phobius"/>
    </source>
</evidence>
<name>A0AB40BT16_DIOCR</name>
<sequence length="116" mass="13882">MMEKMKEGRKGLGDDIEDVEESLLEKLSQLLDLLEKLYDFLDDAKSVMLRHWVLTMALPMALIILYCCYCRCNKKKNKKKKKKEKAVERDYNSESDDHRTECCLDLHSWDFKVSWW</sequence>
<feature type="compositionally biased region" description="Basic and acidic residues" evidence="1">
    <location>
        <begin position="85"/>
        <end position="97"/>
    </location>
</feature>
<accession>A0AB40BT16</accession>
<dbReference type="RefSeq" id="XP_039130567.1">
    <property type="nucleotide sequence ID" value="XM_039274633.1"/>
</dbReference>
<keyword evidence="2" id="KW-0472">Membrane</keyword>
<evidence type="ECO:0000256" key="1">
    <source>
        <dbReference type="SAM" id="MobiDB-lite"/>
    </source>
</evidence>
<dbReference type="Proteomes" id="UP001515500">
    <property type="component" value="Chromosome 8"/>
</dbReference>
<protein>
    <submittedName>
        <fullName evidence="4">Synaptotagmin-2-like</fullName>
    </submittedName>
</protein>
<feature type="region of interest" description="Disordered" evidence="1">
    <location>
        <begin position="75"/>
        <end position="97"/>
    </location>
</feature>